<dbReference type="AlphaFoldDB" id="A0A2B4RRT1"/>
<dbReference type="Gene3D" id="3.10.10.10">
    <property type="entry name" value="HIV Type 1 Reverse Transcriptase, subunit A, domain 1"/>
    <property type="match status" value="1"/>
</dbReference>
<keyword evidence="3" id="KW-1185">Reference proteome</keyword>
<dbReference type="SUPFAM" id="SSF56672">
    <property type="entry name" value="DNA/RNA polymerases"/>
    <property type="match status" value="2"/>
</dbReference>
<dbReference type="Proteomes" id="UP000225706">
    <property type="component" value="Unassembled WGS sequence"/>
</dbReference>
<dbReference type="Gene3D" id="3.30.70.270">
    <property type="match status" value="1"/>
</dbReference>
<organism evidence="2 3">
    <name type="scientific">Stylophora pistillata</name>
    <name type="common">Smooth cauliflower coral</name>
    <dbReference type="NCBI Taxonomy" id="50429"/>
    <lineage>
        <taxon>Eukaryota</taxon>
        <taxon>Metazoa</taxon>
        <taxon>Cnidaria</taxon>
        <taxon>Anthozoa</taxon>
        <taxon>Hexacorallia</taxon>
        <taxon>Scleractinia</taxon>
        <taxon>Astrocoeniina</taxon>
        <taxon>Pocilloporidae</taxon>
        <taxon>Stylophora</taxon>
    </lineage>
</organism>
<evidence type="ECO:0000259" key="1">
    <source>
        <dbReference type="Pfam" id="PF00078"/>
    </source>
</evidence>
<dbReference type="InterPro" id="IPR052055">
    <property type="entry name" value="Hepadnavirus_pol/RT"/>
</dbReference>
<gene>
    <name evidence="2" type="primary">gag-pol</name>
    <name evidence="2" type="ORF">AWC38_SpisGene16639</name>
</gene>
<reference evidence="3" key="1">
    <citation type="journal article" date="2017" name="bioRxiv">
        <title>Comparative analysis of the genomes of Stylophora pistillata and Acropora digitifera provides evidence for extensive differences between species of corals.</title>
        <authorList>
            <person name="Voolstra C.R."/>
            <person name="Li Y."/>
            <person name="Liew Y.J."/>
            <person name="Baumgarten S."/>
            <person name="Zoccola D."/>
            <person name="Flot J.-F."/>
            <person name="Tambutte S."/>
            <person name="Allemand D."/>
            <person name="Aranda M."/>
        </authorList>
    </citation>
    <scope>NUCLEOTIDE SEQUENCE [LARGE SCALE GENOMIC DNA]</scope>
</reference>
<feature type="domain" description="Reverse transcriptase" evidence="1">
    <location>
        <begin position="276"/>
        <end position="388"/>
    </location>
</feature>
<dbReference type="InterPro" id="IPR043128">
    <property type="entry name" value="Rev_trsase/Diguanyl_cyclase"/>
</dbReference>
<evidence type="ECO:0000313" key="3">
    <source>
        <dbReference type="Proteomes" id="UP000225706"/>
    </source>
</evidence>
<dbReference type="OrthoDB" id="7698392at2759"/>
<accession>A0A2B4RRT1</accession>
<evidence type="ECO:0000313" key="2">
    <source>
        <dbReference type="EMBL" id="PFX18965.1"/>
    </source>
</evidence>
<dbReference type="InterPro" id="IPR043502">
    <property type="entry name" value="DNA/RNA_pol_sf"/>
</dbReference>
<proteinExistence type="predicted"/>
<dbReference type="Pfam" id="PF00078">
    <property type="entry name" value="RVT_1"/>
    <property type="match status" value="1"/>
</dbReference>
<dbReference type="PANTHER" id="PTHR33050">
    <property type="entry name" value="REVERSE TRANSCRIPTASE DOMAIN-CONTAINING PROTEIN"/>
    <property type="match status" value="1"/>
</dbReference>
<dbReference type="InterPro" id="IPR000477">
    <property type="entry name" value="RT_dom"/>
</dbReference>
<dbReference type="PANTHER" id="PTHR33050:SF7">
    <property type="entry name" value="RIBONUCLEASE H"/>
    <property type="match status" value="1"/>
</dbReference>
<dbReference type="EMBL" id="LSMT01000383">
    <property type="protein sequence ID" value="PFX18965.1"/>
    <property type="molecule type" value="Genomic_DNA"/>
</dbReference>
<protein>
    <submittedName>
        <fullName evidence="2">Gag-Pol polyprotein</fullName>
    </submittedName>
</protein>
<name>A0A2B4RRT1_STYPI</name>
<comment type="caution">
    <text evidence="2">The sequence shown here is derived from an EMBL/GenBank/DDBJ whole genome shotgun (WGS) entry which is preliminary data.</text>
</comment>
<sequence length="396" mass="45166">MADSKELFIFGDDFDATLDILEEEELDEYFTEAADDDGLVSFPSEPSPFEGVRVDDDDDLIDKAFISSVHASHTFVIPPQSEILISGELEDSSNKYGIDGMIVPKPDLSHRYSIFGASELVSVAEDDTIPISKYRDVFAFSDAELGRTSLVQHVIDTSDTTPIKQMRFRTSPEGKQEIDRQVKVMLERGIVQESDASGRLARWALLLQQYDFEIVHRLGKMHGNVDSLSRLPYDTREWETLNQTFYPRELTFTPTEKGIIETELKKLMDKKVIMESQDCQDGHFLTTIKLVTKGCFMAMVDLKDAYYSVPIAPEYQKYLKFRFNGKLYQYTCLPIGLACAPRLFTKLLKPAYEHLRQKGMISSAYIDDSYLQGDTFEDCKKNVDLTVGPLKAWFYN</sequence>